<sequence>MIFINIYFGIKYYENHSNKLKVKEIMTIFERYGHKGIDYYKKI</sequence>
<dbReference type="Proteomes" id="UP001321582">
    <property type="component" value="Chromosome"/>
</dbReference>
<dbReference type="EMBL" id="AP027059">
    <property type="protein sequence ID" value="BDU49497.1"/>
    <property type="molecule type" value="Genomic_DNA"/>
</dbReference>
<dbReference type="AlphaFoldDB" id="A0AAU9DI92"/>
<dbReference type="KEGG" id="haby:HLVA_00660"/>
<organism evidence="1 2">
    <name type="scientific">Haliovirga abyssi</name>
    <dbReference type="NCBI Taxonomy" id="2996794"/>
    <lineage>
        <taxon>Bacteria</taxon>
        <taxon>Fusobacteriati</taxon>
        <taxon>Fusobacteriota</taxon>
        <taxon>Fusobacteriia</taxon>
        <taxon>Fusobacteriales</taxon>
        <taxon>Haliovirgaceae</taxon>
        <taxon>Haliovirga</taxon>
    </lineage>
</organism>
<name>A0AAU9DI92_9FUSO</name>
<accession>A0AAU9DI92</accession>
<gene>
    <name evidence="1" type="ORF">HLVA_00660</name>
</gene>
<evidence type="ECO:0000313" key="1">
    <source>
        <dbReference type="EMBL" id="BDU49497.1"/>
    </source>
</evidence>
<reference evidence="1 2" key="1">
    <citation type="submission" date="2022-11" db="EMBL/GenBank/DDBJ databases">
        <title>Haliovirga abyssi gen. nov., sp. nov., a mesophilic fermentative bacterium isolated from the Iheya North hydrothermal field and the proposal of Haliovirgaceae fam. nov.</title>
        <authorList>
            <person name="Miyazaki U."/>
            <person name="Tame A."/>
            <person name="Miyazaki J."/>
            <person name="Takai K."/>
            <person name="Sawayama S."/>
            <person name="Kitajima M."/>
            <person name="Okamoto A."/>
            <person name="Nakagawa S."/>
        </authorList>
    </citation>
    <scope>NUCLEOTIDE SEQUENCE [LARGE SCALE GENOMIC DNA]</scope>
    <source>
        <strain evidence="1 2">IC12</strain>
    </source>
</reference>
<keyword evidence="2" id="KW-1185">Reference proteome</keyword>
<protein>
    <submittedName>
        <fullName evidence="1">Uncharacterized protein</fullName>
    </submittedName>
</protein>
<evidence type="ECO:0000313" key="2">
    <source>
        <dbReference type="Proteomes" id="UP001321582"/>
    </source>
</evidence>
<proteinExistence type="predicted"/>